<name>A0A2V1GX54_9GAMM</name>
<dbReference type="EMBL" id="QDDL01000002">
    <property type="protein sequence ID" value="PVZ70233.1"/>
    <property type="molecule type" value="Genomic_DNA"/>
</dbReference>
<dbReference type="CDD" id="cd04186">
    <property type="entry name" value="GT_2_like_c"/>
    <property type="match status" value="1"/>
</dbReference>
<dbReference type="Proteomes" id="UP000244906">
    <property type="component" value="Unassembled WGS sequence"/>
</dbReference>
<evidence type="ECO:0000313" key="3">
    <source>
        <dbReference type="Proteomes" id="UP000244906"/>
    </source>
</evidence>
<evidence type="ECO:0000313" key="2">
    <source>
        <dbReference type="EMBL" id="PVZ70233.1"/>
    </source>
</evidence>
<organism evidence="2 3">
    <name type="scientific">Pelagibaculum spongiae</name>
    <dbReference type="NCBI Taxonomy" id="2080658"/>
    <lineage>
        <taxon>Bacteria</taxon>
        <taxon>Pseudomonadati</taxon>
        <taxon>Pseudomonadota</taxon>
        <taxon>Gammaproteobacteria</taxon>
        <taxon>Oceanospirillales</taxon>
        <taxon>Pelagibaculum</taxon>
    </lineage>
</organism>
<keyword evidence="3" id="KW-1185">Reference proteome</keyword>
<dbReference type="PANTHER" id="PTHR43179:SF7">
    <property type="entry name" value="RHAMNOSYLTRANSFERASE WBBL"/>
    <property type="match status" value="1"/>
</dbReference>
<proteinExistence type="predicted"/>
<dbReference type="AlphaFoldDB" id="A0A2V1GX54"/>
<evidence type="ECO:0000259" key="1">
    <source>
        <dbReference type="Pfam" id="PF00535"/>
    </source>
</evidence>
<dbReference type="Pfam" id="PF00535">
    <property type="entry name" value="Glycos_transf_2"/>
    <property type="match status" value="1"/>
</dbReference>
<reference evidence="2 3" key="1">
    <citation type="submission" date="2018-04" db="EMBL/GenBank/DDBJ databases">
        <title>Thalassorhabdus spongiae gen. nov., sp. nov., isolated from a marine sponge in South-West Iceland.</title>
        <authorList>
            <person name="Knobloch S."/>
            <person name="Daussin A."/>
            <person name="Johannsson R."/>
            <person name="Marteinsson V.T."/>
        </authorList>
    </citation>
    <scope>NUCLEOTIDE SEQUENCE [LARGE SCALE GENOMIC DNA]</scope>
    <source>
        <strain evidence="2 3">Hp12</strain>
    </source>
</reference>
<dbReference type="Gene3D" id="3.90.550.10">
    <property type="entry name" value="Spore Coat Polysaccharide Biosynthesis Protein SpsA, Chain A"/>
    <property type="match status" value="1"/>
</dbReference>
<protein>
    <recommendedName>
        <fullName evidence="1">Glycosyltransferase 2-like domain-containing protein</fullName>
    </recommendedName>
</protein>
<dbReference type="InterPro" id="IPR029044">
    <property type="entry name" value="Nucleotide-diphossugar_trans"/>
</dbReference>
<dbReference type="OrthoDB" id="9801954at2"/>
<dbReference type="InterPro" id="IPR001173">
    <property type="entry name" value="Glyco_trans_2-like"/>
</dbReference>
<sequence length="422" mass="47224">MLELIKNHSIVYFDGVKATGNFPYCKIELTGKWDPVRFSQYDYIGADYLISPALLRRLKDTVPELYSLSSDALLKLAVEVSDSDPFYCSGVLVYSNQPAELPSPQAVEPGAQSALNLSHINHSMVSIVIPTRNGGGILKKCVDSILNKTSYKNYEIILIDNQSDDALTLSLLKQYSKLDKIRVLEYDRPFNYSAINNFAVEYANGSVLGLLNDDVEVISDDWLSHMLHWLSQPGSGCVGAKLLYPDGRIQHAGVITGVAGTANHEYKFYSHDYTGDGRRLQTTRRASAVTAACLLIKKSLYQQVGGLNEQHLPVAFNDVDLCLKVKLAGYHNIWVAEAVLYHHESVSRGKDVTPQQKARARGEVAYMRQQWQTHKQVDAYWHPWLSGKSTSPKISWVNVFKAGVPKLINLPSIRKKLYAEIF</sequence>
<gene>
    <name evidence="2" type="ORF">DC094_06430</name>
</gene>
<dbReference type="SUPFAM" id="SSF53448">
    <property type="entry name" value="Nucleotide-diphospho-sugar transferases"/>
    <property type="match status" value="1"/>
</dbReference>
<feature type="domain" description="Glycosyltransferase 2-like" evidence="1">
    <location>
        <begin position="126"/>
        <end position="268"/>
    </location>
</feature>
<dbReference type="RefSeq" id="WP_116686306.1">
    <property type="nucleotide sequence ID" value="NZ_CAWNYD010000002.1"/>
</dbReference>
<accession>A0A2V1GX54</accession>
<dbReference type="PANTHER" id="PTHR43179">
    <property type="entry name" value="RHAMNOSYLTRANSFERASE WBBL"/>
    <property type="match status" value="1"/>
</dbReference>
<comment type="caution">
    <text evidence="2">The sequence shown here is derived from an EMBL/GenBank/DDBJ whole genome shotgun (WGS) entry which is preliminary data.</text>
</comment>